<evidence type="ECO:0000256" key="2">
    <source>
        <dbReference type="ARBA" id="ARBA00009539"/>
    </source>
</evidence>
<evidence type="ECO:0000259" key="10">
    <source>
        <dbReference type="PROSITE" id="PS51330"/>
    </source>
</evidence>
<dbReference type="GO" id="GO:0006730">
    <property type="term" value="P:one-carbon metabolic process"/>
    <property type="evidence" value="ECO:0007669"/>
    <property type="project" value="UniProtKB-KW"/>
</dbReference>
<dbReference type="Gene3D" id="3.40.430.10">
    <property type="entry name" value="Dihydrofolate Reductase, subunit A"/>
    <property type="match status" value="1"/>
</dbReference>
<dbReference type="PROSITE" id="PS00075">
    <property type="entry name" value="DHFR_1"/>
    <property type="match status" value="1"/>
</dbReference>
<evidence type="ECO:0000313" key="12">
    <source>
        <dbReference type="Proteomes" id="UP000001578"/>
    </source>
</evidence>
<dbReference type="PANTHER" id="PTHR48069:SF3">
    <property type="entry name" value="DIHYDROFOLATE REDUCTASE"/>
    <property type="match status" value="1"/>
</dbReference>
<gene>
    <name evidence="11" type="ordered locus">GTNG_1670</name>
</gene>
<dbReference type="GO" id="GO:0004146">
    <property type="term" value="F:dihydrofolate reductase activity"/>
    <property type="evidence" value="ECO:0007669"/>
    <property type="project" value="UniProtKB-EC"/>
</dbReference>
<dbReference type="PANTHER" id="PTHR48069">
    <property type="entry name" value="DIHYDROFOLATE REDUCTASE"/>
    <property type="match status" value="1"/>
</dbReference>
<dbReference type="PROSITE" id="PS51330">
    <property type="entry name" value="DHFR_2"/>
    <property type="match status" value="1"/>
</dbReference>
<evidence type="ECO:0000256" key="6">
    <source>
        <dbReference type="ARBA" id="ARBA00023002"/>
    </source>
</evidence>
<accession>A4INY0</accession>
<dbReference type="InterPro" id="IPR012259">
    <property type="entry name" value="DHFR"/>
</dbReference>
<protein>
    <recommendedName>
        <fullName evidence="3 8">Dihydrofolate reductase</fullName>
        <ecNumber evidence="3 8">1.5.1.3</ecNumber>
    </recommendedName>
</protein>
<evidence type="ECO:0000256" key="7">
    <source>
        <dbReference type="ARBA" id="ARBA00025067"/>
    </source>
</evidence>
<evidence type="ECO:0000256" key="8">
    <source>
        <dbReference type="PIRNR" id="PIRNR000194"/>
    </source>
</evidence>
<dbReference type="PIRSF" id="PIRSF000194">
    <property type="entry name" value="DHFR"/>
    <property type="match status" value="1"/>
</dbReference>
<comment type="function">
    <text evidence="7 8">Key enzyme in folate metabolism. Catalyzes an essential reaction for de novo glycine and purine synthesis, and for DNA precursor synthesis.</text>
</comment>
<keyword evidence="4 8" id="KW-0554">One-carbon metabolism</keyword>
<dbReference type="Pfam" id="PF00186">
    <property type="entry name" value="DHFR_1"/>
    <property type="match status" value="1"/>
</dbReference>
<dbReference type="HOGENOM" id="CLU_043966_5_1_9"/>
<dbReference type="InterPro" id="IPR017925">
    <property type="entry name" value="DHFR_CS"/>
</dbReference>
<evidence type="ECO:0000313" key="11">
    <source>
        <dbReference type="EMBL" id="ABO67034.1"/>
    </source>
</evidence>
<dbReference type="InterPro" id="IPR001796">
    <property type="entry name" value="DHFR_dom"/>
</dbReference>
<sequence>MNMTILKSSVMTLIRRLKRQWRCKGEKTMISHIVAMDENRVIGKDNQLPWHLPADLAYFKRVTMGHAIVMGRKTFEAIGRPLPGRDNVVVTRNPQFRPEGCLVLHSLEEVKQWIAARGEEVFIIGGAELFKATMPIADRLYVTNIFASFPGDTFYPPISEKEWKVVSYTPGVKDEKNPYEHAFLIYERK</sequence>
<dbReference type="UniPathway" id="UPA00077">
    <property type="reaction ID" value="UER00158"/>
</dbReference>
<comment type="similarity">
    <text evidence="2 8 9">Belongs to the dihydrofolate reductase family.</text>
</comment>
<comment type="pathway">
    <text evidence="1 8">Cofactor biosynthesis; tetrahydrofolate biosynthesis; 5,6,7,8-tetrahydrofolate from 7,8-dihydrofolate: step 1/1.</text>
</comment>
<dbReference type="PRINTS" id="PR00070">
    <property type="entry name" value="DHFR"/>
</dbReference>
<dbReference type="EMBL" id="CP000557">
    <property type="protein sequence ID" value="ABO67034.1"/>
    <property type="molecule type" value="Genomic_DNA"/>
</dbReference>
<dbReference type="Proteomes" id="UP000001578">
    <property type="component" value="Chromosome"/>
</dbReference>
<reference evidence="11 12" key="1">
    <citation type="journal article" date="2007" name="Proc. Natl. Acad. Sci. U.S.A.">
        <title>Genome and proteome of long-chain alkane degrading Geobacillus thermodenitrificans NG80-2 isolated from a deep-subsurface oil reservoir.</title>
        <authorList>
            <person name="Feng L."/>
            <person name="Wang W."/>
            <person name="Cheng J."/>
            <person name="Ren Y."/>
            <person name="Zhao G."/>
            <person name="Gao C."/>
            <person name="Tang Y."/>
            <person name="Liu X."/>
            <person name="Han W."/>
            <person name="Peng X."/>
            <person name="Liu R."/>
            <person name="Wang L."/>
        </authorList>
    </citation>
    <scope>NUCLEOTIDE SEQUENCE [LARGE SCALE GENOMIC DNA]</scope>
    <source>
        <strain evidence="11 12">NG80-2</strain>
    </source>
</reference>
<dbReference type="SUPFAM" id="SSF53597">
    <property type="entry name" value="Dihydrofolate reductase-like"/>
    <property type="match status" value="1"/>
</dbReference>
<dbReference type="GO" id="GO:0070401">
    <property type="term" value="F:NADP+ binding"/>
    <property type="evidence" value="ECO:0007669"/>
    <property type="project" value="UniProtKB-ARBA"/>
</dbReference>
<dbReference type="GO" id="GO:0046655">
    <property type="term" value="P:folic acid metabolic process"/>
    <property type="evidence" value="ECO:0007669"/>
    <property type="project" value="TreeGrafter"/>
</dbReference>
<keyword evidence="5 8" id="KW-0521">NADP</keyword>
<evidence type="ECO:0000256" key="5">
    <source>
        <dbReference type="ARBA" id="ARBA00022857"/>
    </source>
</evidence>
<dbReference type="CDD" id="cd00209">
    <property type="entry name" value="DHFR"/>
    <property type="match status" value="1"/>
</dbReference>
<dbReference type="EC" id="1.5.1.3" evidence="3 8"/>
<name>A4INY0_GEOTN</name>
<dbReference type="GO" id="GO:0005829">
    <property type="term" value="C:cytosol"/>
    <property type="evidence" value="ECO:0007669"/>
    <property type="project" value="TreeGrafter"/>
</dbReference>
<evidence type="ECO:0000256" key="4">
    <source>
        <dbReference type="ARBA" id="ARBA00022563"/>
    </source>
</evidence>
<organism evidence="11 12">
    <name type="scientific">Geobacillus thermodenitrificans (strain NG80-2)</name>
    <dbReference type="NCBI Taxonomy" id="420246"/>
    <lineage>
        <taxon>Bacteria</taxon>
        <taxon>Bacillati</taxon>
        <taxon>Bacillota</taxon>
        <taxon>Bacilli</taxon>
        <taxon>Bacillales</taxon>
        <taxon>Anoxybacillaceae</taxon>
        <taxon>Geobacillus</taxon>
    </lineage>
</organism>
<evidence type="ECO:0000256" key="9">
    <source>
        <dbReference type="RuleBase" id="RU004474"/>
    </source>
</evidence>
<keyword evidence="6 8" id="KW-0560">Oxidoreductase</keyword>
<dbReference type="FunFam" id="3.40.430.10:FF:000001">
    <property type="entry name" value="Dihydrofolate reductase"/>
    <property type="match status" value="1"/>
</dbReference>
<proteinExistence type="inferred from homology"/>
<evidence type="ECO:0000256" key="3">
    <source>
        <dbReference type="ARBA" id="ARBA00012856"/>
    </source>
</evidence>
<comment type="catalytic activity">
    <reaction evidence="8">
        <text>(6S)-5,6,7,8-tetrahydrofolate + NADP(+) = 7,8-dihydrofolate + NADPH + H(+)</text>
        <dbReference type="Rhea" id="RHEA:15009"/>
        <dbReference type="ChEBI" id="CHEBI:15378"/>
        <dbReference type="ChEBI" id="CHEBI:57451"/>
        <dbReference type="ChEBI" id="CHEBI:57453"/>
        <dbReference type="ChEBI" id="CHEBI:57783"/>
        <dbReference type="ChEBI" id="CHEBI:58349"/>
        <dbReference type="EC" id="1.5.1.3"/>
    </reaction>
</comment>
<feature type="domain" description="DHFR" evidence="10">
    <location>
        <begin position="29"/>
        <end position="188"/>
    </location>
</feature>
<dbReference type="eggNOG" id="COG0262">
    <property type="taxonomic scope" value="Bacteria"/>
</dbReference>
<dbReference type="InterPro" id="IPR024072">
    <property type="entry name" value="DHFR-like_dom_sf"/>
</dbReference>
<evidence type="ECO:0000256" key="1">
    <source>
        <dbReference type="ARBA" id="ARBA00004903"/>
    </source>
</evidence>
<dbReference type="KEGG" id="gtn:GTNG_1670"/>
<dbReference type="AlphaFoldDB" id="A4INY0"/>
<dbReference type="GO" id="GO:0046654">
    <property type="term" value="P:tetrahydrofolate biosynthetic process"/>
    <property type="evidence" value="ECO:0007669"/>
    <property type="project" value="UniProtKB-UniPathway"/>
</dbReference>
<dbReference type="GO" id="GO:0046452">
    <property type="term" value="P:dihydrofolate metabolic process"/>
    <property type="evidence" value="ECO:0007669"/>
    <property type="project" value="TreeGrafter"/>
</dbReference>